<protein>
    <recommendedName>
        <fullName evidence="4">Chromatin modification-related protein EAF1</fullName>
    </recommendedName>
    <alternativeName>
        <fullName evidence="15">Chromatin modification-related protein eaf1</fullName>
    </alternativeName>
    <alternativeName>
        <fullName evidence="14 16">ESA1-associated factor 1</fullName>
    </alternativeName>
    <alternativeName>
        <fullName evidence="13">Vacuolar import and degradation protein 21</fullName>
    </alternativeName>
</protein>
<dbReference type="GO" id="GO:0005634">
    <property type="term" value="C:nucleus"/>
    <property type="evidence" value="ECO:0007669"/>
    <property type="project" value="UniProtKB-SubCell"/>
</dbReference>
<keyword evidence="21" id="KW-1185">Reference proteome</keyword>
<feature type="compositionally biased region" description="Low complexity" evidence="18">
    <location>
        <begin position="979"/>
        <end position="999"/>
    </location>
</feature>
<dbReference type="InterPro" id="IPR001005">
    <property type="entry name" value="SANT/Myb"/>
</dbReference>
<feature type="compositionally biased region" description="Low complexity" evidence="18">
    <location>
        <begin position="801"/>
        <end position="817"/>
    </location>
</feature>
<name>A0A4P6XSS0_9ASCO</name>
<organism evidence="20 21">
    <name type="scientific">Metschnikowia aff. pulcherrima</name>
    <dbReference type="NCBI Taxonomy" id="2163413"/>
    <lineage>
        <taxon>Eukaryota</taxon>
        <taxon>Fungi</taxon>
        <taxon>Dikarya</taxon>
        <taxon>Ascomycota</taxon>
        <taxon>Saccharomycotina</taxon>
        <taxon>Pichiomycetes</taxon>
        <taxon>Metschnikowiaceae</taxon>
        <taxon>Metschnikowia</taxon>
    </lineage>
</organism>
<dbReference type="PANTHER" id="PTHR46459:SF1">
    <property type="entry name" value="E1A-BINDING PROTEIN P400"/>
    <property type="match status" value="1"/>
</dbReference>
<dbReference type="FunFam" id="1.10.10.60:FF:000484">
    <property type="entry name" value="Chromatin modification-related protein EAF1"/>
    <property type="match status" value="1"/>
</dbReference>
<feature type="coiled-coil region" evidence="17">
    <location>
        <begin position="125"/>
        <end position="152"/>
    </location>
</feature>
<dbReference type="GO" id="GO:0006325">
    <property type="term" value="P:chromatin organization"/>
    <property type="evidence" value="ECO:0007669"/>
    <property type="project" value="UniProtKB-KW"/>
</dbReference>
<evidence type="ECO:0000256" key="14">
    <source>
        <dbReference type="ARBA" id="ARBA00032084"/>
    </source>
</evidence>
<evidence type="ECO:0000256" key="13">
    <source>
        <dbReference type="ARBA" id="ARBA00029670"/>
    </source>
</evidence>
<evidence type="ECO:0000313" key="21">
    <source>
        <dbReference type="Proteomes" id="UP000292447"/>
    </source>
</evidence>
<feature type="region of interest" description="Disordered" evidence="18">
    <location>
        <begin position="89"/>
        <end position="118"/>
    </location>
</feature>
<dbReference type="SMART" id="SM00717">
    <property type="entry name" value="SANT"/>
    <property type="match status" value="1"/>
</dbReference>
<feature type="compositionally biased region" description="Low complexity" evidence="18">
    <location>
        <begin position="1039"/>
        <end position="1064"/>
    </location>
</feature>
<dbReference type="EMBL" id="CP034460">
    <property type="protein sequence ID" value="QBM89845.1"/>
    <property type="molecule type" value="Genomic_DNA"/>
</dbReference>
<feature type="domain" description="Myb-like" evidence="19">
    <location>
        <begin position="548"/>
        <end position="604"/>
    </location>
</feature>
<keyword evidence="5" id="KW-0227">DNA damage</keyword>
<feature type="region of interest" description="Disordered" evidence="18">
    <location>
        <begin position="960"/>
        <end position="1064"/>
    </location>
</feature>
<keyword evidence="8" id="KW-0010">Activator</keyword>
<evidence type="ECO:0000256" key="10">
    <source>
        <dbReference type="ARBA" id="ARBA00023204"/>
    </source>
</evidence>
<feature type="compositionally biased region" description="Polar residues" evidence="18">
    <location>
        <begin position="1027"/>
        <end position="1038"/>
    </location>
</feature>
<accession>A0A4P6XSS0</accession>
<dbReference type="CDD" id="cd00167">
    <property type="entry name" value="SANT"/>
    <property type="match status" value="1"/>
</dbReference>
<evidence type="ECO:0000256" key="12">
    <source>
        <dbReference type="ARBA" id="ARBA00025178"/>
    </source>
</evidence>
<dbReference type="AlphaFoldDB" id="A0A4P6XSS0"/>
<dbReference type="SUPFAM" id="SSF46689">
    <property type="entry name" value="Homeodomain-like"/>
    <property type="match status" value="1"/>
</dbReference>
<evidence type="ECO:0000256" key="11">
    <source>
        <dbReference type="ARBA" id="ARBA00023242"/>
    </source>
</evidence>
<dbReference type="STRING" id="2163413.A0A4P6XSS0"/>
<evidence type="ECO:0000256" key="2">
    <source>
        <dbReference type="ARBA" id="ARBA00008913"/>
    </source>
</evidence>
<comment type="function">
    <text evidence="12">Component of the NuA4 histone acetyltransferase complex which is involved in transcriptional activation of selected genes principally by acetylation of nucleosomal histone H4 and H2A. The NuA4 complex is also involved in DNA repair.</text>
</comment>
<evidence type="ECO:0000256" key="18">
    <source>
        <dbReference type="SAM" id="MobiDB-lite"/>
    </source>
</evidence>
<keyword evidence="6" id="KW-0156">Chromatin regulator</keyword>
<keyword evidence="10" id="KW-0234">DNA repair</keyword>
<evidence type="ECO:0000256" key="7">
    <source>
        <dbReference type="ARBA" id="ARBA00023015"/>
    </source>
</evidence>
<dbReference type="Proteomes" id="UP000292447">
    <property type="component" value="Chromosome V"/>
</dbReference>
<dbReference type="Pfam" id="PF07529">
    <property type="entry name" value="HSA"/>
    <property type="match status" value="1"/>
</dbReference>
<evidence type="ECO:0000313" key="20">
    <source>
        <dbReference type="EMBL" id="QBM89845.1"/>
    </source>
</evidence>
<proteinExistence type="inferred from homology"/>
<evidence type="ECO:0000256" key="16">
    <source>
        <dbReference type="ARBA" id="ARBA00082479"/>
    </source>
</evidence>
<dbReference type="PROSITE" id="PS50090">
    <property type="entry name" value="MYB_LIKE"/>
    <property type="match status" value="1"/>
</dbReference>
<evidence type="ECO:0000256" key="15">
    <source>
        <dbReference type="ARBA" id="ARBA00072841"/>
    </source>
</evidence>
<evidence type="ECO:0000256" key="4">
    <source>
        <dbReference type="ARBA" id="ARBA00018561"/>
    </source>
</evidence>
<comment type="similarity">
    <text evidence="2">Belongs to the EAF1 family.</text>
</comment>
<comment type="subunit">
    <text evidence="3">Component of the NuA4 histone acetyltransferase complex.</text>
</comment>
<evidence type="ECO:0000256" key="8">
    <source>
        <dbReference type="ARBA" id="ARBA00023159"/>
    </source>
</evidence>
<dbReference type="GO" id="GO:0006281">
    <property type="term" value="P:DNA repair"/>
    <property type="evidence" value="ECO:0007669"/>
    <property type="project" value="UniProtKB-KW"/>
</dbReference>
<keyword evidence="9" id="KW-0804">Transcription</keyword>
<keyword evidence="17" id="KW-0175">Coiled coil</keyword>
<dbReference type="InterPro" id="IPR014012">
    <property type="entry name" value="HSA_dom"/>
</dbReference>
<gene>
    <name evidence="20" type="primary">MPUL0E00790</name>
    <name evidence="20" type="ORF">METSCH_E00790</name>
</gene>
<feature type="region of interest" description="Disordered" evidence="18">
    <location>
        <begin position="849"/>
        <end position="889"/>
    </location>
</feature>
<evidence type="ECO:0000256" key="17">
    <source>
        <dbReference type="SAM" id="Coils"/>
    </source>
</evidence>
<keyword evidence="7" id="KW-0805">Transcription regulation</keyword>
<evidence type="ECO:0000256" key="3">
    <source>
        <dbReference type="ARBA" id="ARBA00011353"/>
    </source>
</evidence>
<feature type="compositionally biased region" description="Low complexity" evidence="18">
    <location>
        <begin position="849"/>
        <end position="861"/>
    </location>
</feature>
<keyword evidence="11" id="KW-0539">Nucleus</keyword>
<dbReference type="InterPro" id="IPR009057">
    <property type="entry name" value="Homeodomain-like_sf"/>
</dbReference>
<dbReference type="GO" id="GO:0003682">
    <property type="term" value="F:chromatin binding"/>
    <property type="evidence" value="ECO:0007669"/>
    <property type="project" value="TreeGrafter"/>
</dbReference>
<dbReference type="Gene3D" id="1.10.10.60">
    <property type="entry name" value="Homeodomain-like"/>
    <property type="match status" value="1"/>
</dbReference>
<evidence type="ECO:0000256" key="5">
    <source>
        <dbReference type="ARBA" id="ARBA00022763"/>
    </source>
</evidence>
<evidence type="ECO:0000256" key="6">
    <source>
        <dbReference type="ARBA" id="ARBA00022853"/>
    </source>
</evidence>
<evidence type="ECO:0000256" key="9">
    <source>
        <dbReference type="ARBA" id="ARBA00023163"/>
    </source>
</evidence>
<feature type="compositionally biased region" description="Polar residues" evidence="18">
    <location>
        <begin position="676"/>
        <end position="694"/>
    </location>
</feature>
<dbReference type="PANTHER" id="PTHR46459">
    <property type="entry name" value="E1A-BINDING PROTEIN P400-RELATED"/>
    <property type="match status" value="1"/>
</dbReference>
<dbReference type="GO" id="GO:0035267">
    <property type="term" value="C:NuA4 histone acetyltransferase complex"/>
    <property type="evidence" value="ECO:0007669"/>
    <property type="project" value="UniProtKB-ARBA"/>
</dbReference>
<reference evidence="21" key="1">
    <citation type="submission" date="2019-03" db="EMBL/GenBank/DDBJ databases">
        <title>Snf2 controls pulcherriminic acid biosynthesis and connects pigmentation and antifungal activity of the yeast Metschnikowia pulcherrima.</title>
        <authorList>
            <person name="Gore-Lloyd D."/>
            <person name="Sumann I."/>
            <person name="Brachmann A.O."/>
            <person name="Schneeberger K."/>
            <person name="Ortiz-Merino R.A."/>
            <person name="Moreno-Beltran M."/>
            <person name="Schlaefli M."/>
            <person name="Kirner P."/>
            <person name="Santos Kron A."/>
            <person name="Wolfe K.H."/>
            <person name="Piel J."/>
            <person name="Ahrens C.H."/>
            <person name="Henk D."/>
            <person name="Freimoser F.M."/>
        </authorList>
    </citation>
    <scope>NUCLEOTIDE SEQUENCE [LARGE SCALE GENOMIC DNA]</scope>
    <source>
        <strain evidence="21">APC 1.2</strain>
    </source>
</reference>
<feature type="region of interest" description="Disordered" evidence="18">
    <location>
        <begin position="758"/>
        <end position="835"/>
    </location>
</feature>
<evidence type="ECO:0000256" key="1">
    <source>
        <dbReference type="ARBA" id="ARBA00004123"/>
    </source>
</evidence>
<feature type="region of interest" description="Disordered" evidence="18">
    <location>
        <begin position="675"/>
        <end position="694"/>
    </location>
</feature>
<dbReference type="Pfam" id="PF13921">
    <property type="entry name" value="Myb_DNA-bind_6"/>
    <property type="match status" value="1"/>
</dbReference>
<sequence>MAMRKDEILVEYARKLKELEYLWSNPLRPFSTSTDLQDKNTSTNTTYADFIDNPDIESKQPLVSHDIDRLKRDLAALAVRYLRDNNVLSQNKKRQAKDDTDTARKAQKISSGDNPHRLVPVNTRLQDKKTVLNNLQSQLETLEAETNEFLNKKLSDLDVVALPEHLPTQVHNVLSLAELYYLTQTLPLIKLLPGTHKTLMTENFELAILEGKVAVLFSRIEELKRLKKWSLRQPIRYYDPFVYAKRNMKSKLCSWDYVLKEGKWMATDFKESLKFKKLCCVTIAQAVQDFWSYGKVVCISRKPIAHLPEVSKGTDSEAYASAVEVMDTEINGVEAEAETVPAQTENVLETESFLPDQEDTDAIQEHGVLAAQEDVMSMQAQAPEPETIDISKLLERPNPADEIAPYNLPQYLPQDLLDSGINMKNRGPFKAHVNLSDMKKLDQLIIRNLPKFTAFDDERKNPEKPIPTGETTIVPVSQMLLPMEDDDEWHKIVLRDAKPKPKSSAPKNGVPEYQKGLFGVQSHRRLNFLRPPKPPAIKNIEFRSPTIWLPQDDKYLIHYVAEYCFNWDLISENLQQNAATLRRYESNIERRTPWQCFERYVQLNEKFQFSDMKGINAYLAQQWLELAHKAQLTTKRRISPLGVGNESIQRGHRRLRWASMFDAMRKTMRKRENALAKSTSRKGTNLPDISSSSLVSTANGSVKRASDKIPTPLELSTLKHDRDKSMQEAFVHQQATRSKMMAAVGLQKGVIDLHPSLSPGFGGPTDMTGISPHPRVSQAHRGAAASSLGPNLQRPQAARPSSQQGLNSQQQVTQQQQNKPGMAGFKRPTTPNGTPLSVEQIQRLLQIQKQRRMIQQQQQQLGSAGQSPGTVPASPNPLTRKPGTGQIGGQVLSGNGLMPGNSLLAGNAAKKGPAPVRGRIQFPPAQVLAIINSIQQKNPNLTKDQVTKLAASYLANLQQQQQNKLEQPHRAVSAGESSSVQQNLQARQAQLSRQRLAASTGLTGKETDAQTLSKMQYEERKKLMMQQGGSQYAQGATNSGKSMSSRASSKGPRSQGSQSSQGES</sequence>
<comment type="subcellular location">
    <subcellularLocation>
        <location evidence="1">Nucleus</location>
    </subcellularLocation>
</comment>
<evidence type="ECO:0000259" key="19">
    <source>
        <dbReference type="PROSITE" id="PS50090"/>
    </source>
</evidence>